<evidence type="ECO:0000313" key="3">
    <source>
        <dbReference type="WBParaSite" id="HDID_0000200301-mRNA-1"/>
    </source>
</evidence>
<organism evidence="3">
    <name type="scientific">Hymenolepis diminuta</name>
    <name type="common">Rat tapeworm</name>
    <dbReference type="NCBI Taxonomy" id="6216"/>
    <lineage>
        <taxon>Eukaryota</taxon>
        <taxon>Metazoa</taxon>
        <taxon>Spiralia</taxon>
        <taxon>Lophotrochozoa</taxon>
        <taxon>Platyhelminthes</taxon>
        <taxon>Cestoda</taxon>
        <taxon>Eucestoda</taxon>
        <taxon>Cyclophyllidea</taxon>
        <taxon>Hymenolepididae</taxon>
        <taxon>Hymenolepis</taxon>
    </lineage>
</organism>
<reference evidence="3" key="1">
    <citation type="submission" date="2017-02" db="UniProtKB">
        <authorList>
            <consortium name="WormBaseParasite"/>
        </authorList>
    </citation>
    <scope>IDENTIFICATION</scope>
</reference>
<dbReference type="Proteomes" id="UP000274504">
    <property type="component" value="Unassembled WGS sequence"/>
</dbReference>
<sequence>MRFPLSSAFCTAVKTSSPNCITTQQSDVLTKLLEKLEFLVPNISSQPGRKRLPRFSKQSDRPLKRRNQIHYYHRMYGDDAKKCQSGCKYPKTVTIISQGNFTGSNASVIPRSAEKCFFSQSGPASDKQSSFV</sequence>
<dbReference type="AlphaFoldDB" id="A0A0R3SBV8"/>
<dbReference type="WBParaSite" id="HDID_0000200301-mRNA-1">
    <property type="protein sequence ID" value="HDID_0000200301-mRNA-1"/>
    <property type="gene ID" value="HDID_0000200301"/>
</dbReference>
<gene>
    <name evidence="1" type="ORF">HDID_LOCUS2004</name>
</gene>
<evidence type="ECO:0000313" key="2">
    <source>
        <dbReference type="Proteomes" id="UP000274504"/>
    </source>
</evidence>
<proteinExistence type="predicted"/>
<name>A0A0R3SBV8_HYMDI</name>
<evidence type="ECO:0000313" key="1">
    <source>
        <dbReference type="EMBL" id="VDL19465.1"/>
    </source>
</evidence>
<protein>
    <submittedName>
        <fullName evidence="3">Secreted protein</fullName>
    </submittedName>
</protein>
<accession>A0A0R3SBV8</accession>
<dbReference type="EMBL" id="UYSG01000436">
    <property type="protein sequence ID" value="VDL19465.1"/>
    <property type="molecule type" value="Genomic_DNA"/>
</dbReference>
<reference evidence="1 2" key="2">
    <citation type="submission" date="2018-11" db="EMBL/GenBank/DDBJ databases">
        <authorList>
            <consortium name="Pathogen Informatics"/>
        </authorList>
    </citation>
    <scope>NUCLEOTIDE SEQUENCE [LARGE SCALE GENOMIC DNA]</scope>
</reference>